<dbReference type="InterPro" id="IPR043745">
    <property type="entry name" value="DUF5690"/>
</dbReference>
<organism evidence="2 3">
    <name type="scientific">Parapedobacter deserti</name>
    <dbReference type="NCBI Taxonomy" id="1912957"/>
    <lineage>
        <taxon>Bacteria</taxon>
        <taxon>Pseudomonadati</taxon>
        <taxon>Bacteroidota</taxon>
        <taxon>Sphingobacteriia</taxon>
        <taxon>Sphingobacteriales</taxon>
        <taxon>Sphingobacteriaceae</taxon>
        <taxon>Parapedobacter</taxon>
    </lineage>
</organism>
<dbReference type="RefSeq" id="WP_379023684.1">
    <property type="nucleotide sequence ID" value="NZ_JBHRTA010000038.1"/>
</dbReference>
<protein>
    <submittedName>
        <fullName evidence="2">DUF5690 family protein</fullName>
    </submittedName>
</protein>
<gene>
    <name evidence="2" type="ORF">ACFOET_14045</name>
</gene>
<feature type="transmembrane region" description="Helical" evidence="1">
    <location>
        <begin position="116"/>
        <end position="137"/>
    </location>
</feature>
<feature type="transmembrane region" description="Helical" evidence="1">
    <location>
        <begin position="364"/>
        <end position="384"/>
    </location>
</feature>
<feature type="transmembrane region" description="Helical" evidence="1">
    <location>
        <begin position="269"/>
        <end position="291"/>
    </location>
</feature>
<reference evidence="3" key="1">
    <citation type="journal article" date="2019" name="Int. J. Syst. Evol. Microbiol.">
        <title>The Global Catalogue of Microorganisms (GCM) 10K type strain sequencing project: providing services to taxonomists for standard genome sequencing and annotation.</title>
        <authorList>
            <consortium name="The Broad Institute Genomics Platform"/>
            <consortium name="The Broad Institute Genome Sequencing Center for Infectious Disease"/>
            <person name="Wu L."/>
            <person name="Ma J."/>
        </authorList>
    </citation>
    <scope>NUCLEOTIDE SEQUENCE [LARGE SCALE GENOMIC DNA]</scope>
    <source>
        <strain evidence="3">KCTC 52416</strain>
    </source>
</reference>
<feature type="transmembrane region" description="Helical" evidence="1">
    <location>
        <begin position="227"/>
        <end position="247"/>
    </location>
</feature>
<feature type="transmembrane region" description="Helical" evidence="1">
    <location>
        <begin position="177"/>
        <end position="198"/>
    </location>
</feature>
<keyword evidence="1" id="KW-0472">Membrane</keyword>
<sequence length="449" mass="50349">MTSLIVMLRRKLQQLPLVQITLITAFAAFGCYTSMYAFRKAFTAGTFEGQPLFLGVDYKVWLVIAQVFGYMLSKFYGIKFIAELGHRRRGQKILLLIGVAWFALLGFALVPPPYNVIFLFVNGLPLGMIWGLVFSYLEGRRTTEFLGAVMSVSLVFASGLVKTTGRTLMDTFTVSEYWMPFCTGLLFVIPLLCCTAMLEAVPLPDARDEAARTVREPMGAHERKRFFLTYLPGLALAIFAYLLFTILRDMRDAFEVEIWADVGVTGKHIYVQTDSAIALAVLMMMGLLMFVRNNLYAFTLIHLMMIAGCVLIGASTWLFQLGRLGSVAWMSLAGLGLYMVYIPYNAIFFERLLASFRHKGNVGFIMYVADAVGYLGSVAVLVVHEWGFVHLSWGSFFQQAVFLSSVLGAGCIGISLLYFRRKHAGRETALQRTSLDGTINYSEYEYQKP</sequence>
<feature type="transmembrane region" description="Helical" evidence="1">
    <location>
        <begin position="93"/>
        <end position="110"/>
    </location>
</feature>
<feature type="transmembrane region" description="Helical" evidence="1">
    <location>
        <begin position="144"/>
        <end position="165"/>
    </location>
</feature>
<accession>A0ABV7JKX5</accession>
<feature type="transmembrane region" description="Helical" evidence="1">
    <location>
        <begin position="326"/>
        <end position="344"/>
    </location>
</feature>
<keyword evidence="1" id="KW-1133">Transmembrane helix</keyword>
<keyword evidence="3" id="KW-1185">Reference proteome</keyword>
<evidence type="ECO:0000256" key="1">
    <source>
        <dbReference type="SAM" id="Phobius"/>
    </source>
</evidence>
<name>A0ABV7JKX5_9SPHI</name>
<dbReference type="Pfam" id="PF18943">
    <property type="entry name" value="DUF5690"/>
    <property type="match status" value="1"/>
</dbReference>
<proteinExistence type="predicted"/>
<feature type="transmembrane region" description="Helical" evidence="1">
    <location>
        <begin position="58"/>
        <end position="81"/>
    </location>
</feature>
<evidence type="ECO:0000313" key="2">
    <source>
        <dbReference type="EMBL" id="MFC3198739.1"/>
    </source>
</evidence>
<evidence type="ECO:0000313" key="3">
    <source>
        <dbReference type="Proteomes" id="UP001595526"/>
    </source>
</evidence>
<feature type="transmembrane region" description="Helical" evidence="1">
    <location>
        <begin position="298"/>
        <end position="320"/>
    </location>
</feature>
<feature type="transmembrane region" description="Helical" evidence="1">
    <location>
        <begin position="396"/>
        <end position="419"/>
    </location>
</feature>
<feature type="transmembrane region" description="Helical" evidence="1">
    <location>
        <begin position="20"/>
        <end position="38"/>
    </location>
</feature>
<dbReference type="Proteomes" id="UP001595526">
    <property type="component" value="Unassembled WGS sequence"/>
</dbReference>
<comment type="caution">
    <text evidence="2">The sequence shown here is derived from an EMBL/GenBank/DDBJ whole genome shotgun (WGS) entry which is preliminary data.</text>
</comment>
<dbReference type="EMBL" id="JBHRTA010000038">
    <property type="protein sequence ID" value="MFC3198739.1"/>
    <property type="molecule type" value="Genomic_DNA"/>
</dbReference>
<keyword evidence="1" id="KW-0812">Transmembrane</keyword>